<name>A0ABV6ZUC3_9PROT</name>
<keyword evidence="1" id="KW-0233">DNA recombination</keyword>
<reference evidence="3" key="1">
    <citation type="journal article" date="2019" name="Int. J. Syst. Evol. Microbiol.">
        <title>The Global Catalogue of Microorganisms (GCM) 10K type strain sequencing project: providing services to taxonomists for standard genome sequencing and annotation.</title>
        <authorList>
            <consortium name="The Broad Institute Genomics Platform"/>
            <consortium name="The Broad Institute Genome Sequencing Center for Infectious Disease"/>
            <person name="Wu L."/>
            <person name="Ma J."/>
        </authorList>
    </citation>
    <scope>NUCLEOTIDE SEQUENCE [LARGE SCALE GENOMIC DNA]</scope>
    <source>
        <strain evidence="3">KCTC 52487</strain>
    </source>
</reference>
<gene>
    <name evidence="2" type="ORF">ACFOOR_02835</name>
</gene>
<proteinExistence type="predicted"/>
<dbReference type="SUPFAM" id="SSF56349">
    <property type="entry name" value="DNA breaking-rejoining enzymes"/>
    <property type="match status" value="1"/>
</dbReference>
<dbReference type="RefSeq" id="WP_343163919.1">
    <property type="nucleotide sequence ID" value="NZ_JBHRSV010000001.1"/>
</dbReference>
<protein>
    <recommendedName>
        <fullName evidence="4">Tyr recombinase domain-containing protein</fullName>
    </recommendedName>
</protein>
<dbReference type="InterPro" id="IPR013762">
    <property type="entry name" value="Integrase-like_cat_sf"/>
</dbReference>
<accession>A0ABV6ZUC3</accession>
<dbReference type="InterPro" id="IPR011010">
    <property type="entry name" value="DNA_brk_join_enz"/>
</dbReference>
<comment type="caution">
    <text evidence="2">The sequence shown here is derived from an EMBL/GenBank/DDBJ whole genome shotgun (WGS) entry which is preliminary data.</text>
</comment>
<organism evidence="2 3">
    <name type="scientific">Hyphobacterium vulgare</name>
    <dbReference type="NCBI Taxonomy" id="1736751"/>
    <lineage>
        <taxon>Bacteria</taxon>
        <taxon>Pseudomonadati</taxon>
        <taxon>Pseudomonadota</taxon>
        <taxon>Alphaproteobacteria</taxon>
        <taxon>Maricaulales</taxon>
        <taxon>Maricaulaceae</taxon>
        <taxon>Hyphobacterium</taxon>
    </lineage>
</organism>
<keyword evidence="3" id="KW-1185">Reference proteome</keyword>
<evidence type="ECO:0000256" key="1">
    <source>
        <dbReference type="ARBA" id="ARBA00023172"/>
    </source>
</evidence>
<evidence type="ECO:0000313" key="3">
    <source>
        <dbReference type="Proteomes" id="UP001595379"/>
    </source>
</evidence>
<sequence>MNADDIPPLMTPKKLASGKLAWYWSPPTRDRKAGCPLTPVALGTTFAEASTRATELNEALEEWRQGKAPGAIPANEGTFDWLCTIYKKDRRYRSLQPATRQGYDIALHRFASYVLKNGQRMGPQRLQSILPEVADAVYDKLVEQGLTRQAALCMDICRLAWSVGQRKKPLIVPALNPFENMDIDRSSVETKPATSDELDAFCEKAVEMGWPQMAFAARACWDLLQRPVDVFGRLSWAHWRPAEKPDSVFVVHHKNRSDDWAILEETDQESGETVLFYPELEDLAALLERKGTLMITRPRLRGRQKSTTVHDPMPKRFYEKLARQIADAAGLPKHVSMRAFRHGGLTEVGDAGLPDTYAQALSRHRQRSSLDRYIHRTNVQQLAATRLRVAHRRGDASAS</sequence>
<dbReference type="EMBL" id="JBHRSV010000001">
    <property type="protein sequence ID" value="MFC2925036.1"/>
    <property type="molecule type" value="Genomic_DNA"/>
</dbReference>
<dbReference type="Proteomes" id="UP001595379">
    <property type="component" value="Unassembled WGS sequence"/>
</dbReference>
<evidence type="ECO:0000313" key="2">
    <source>
        <dbReference type="EMBL" id="MFC2925036.1"/>
    </source>
</evidence>
<dbReference type="Gene3D" id="1.10.443.10">
    <property type="entry name" value="Intergrase catalytic core"/>
    <property type="match status" value="1"/>
</dbReference>
<evidence type="ECO:0008006" key="4">
    <source>
        <dbReference type="Google" id="ProtNLM"/>
    </source>
</evidence>